<dbReference type="SUPFAM" id="SSF51679">
    <property type="entry name" value="Bacterial luciferase-like"/>
    <property type="match status" value="1"/>
</dbReference>
<dbReference type="AlphaFoldDB" id="A0A081QCZ4"/>
<feature type="domain" description="Luciferase-like" evidence="3">
    <location>
        <begin position="12"/>
        <end position="309"/>
    </location>
</feature>
<dbReference type="InterPro" id="IPR036661">
    <property type="entry name" value="Luciferase-like_sf"/>
</dbReference>
<dbReference type="InterPro" id="IPR011251">
    <property type="entry name" value="Luciferase-like_dom"/>
</dbReference>
<sequence length="349" mass="39022">MVELGISTFGETTELEGTGQTYSHTERIRQLVAEIELADKVGLDVYGIGEHHRADFAVSAPEIVLAAGAVNTKKIRLTSAVSILSSMDPIRLFQQYATIDALSNGRAEIMAGRGSFTESFPLFGYDLKDYEALFDEKLDLLQLVNEKTKLNWQGQLTQTISGKEVYPRPVQEKLSLWIATGCHVESTVKIAQAGLPIVYAIIGGNPRYFKKLIQAYREIGSEAGHASHELKVGAHSWGWIAEDGEQAVKDYFHPTKQVVDAISKDRPHWQELRYEQYLEQVGPNGAMFVGNPDQVAEKLIRMIEDLGLDRFMLHLPLGSMPHDQVLRAIELFGMQVAPKVWDYFAMKEA</sequence>
<evidence type="ECO:0000256" key="1">
    <source>
        <dbReference type="ARBA" id="ARBA00023002"/>
    </source>
</evidence>
<reference evidence="4 5" key="1">
    <citation type="submission" date="2015-02" db="EMBL/GenBank/DDBJ databases">
        <title>Evolution of amylase-binding proteins of oral streptococcal species.</title>
        <authorList>
            <person name="Haase E.M."/>
        </authorList>
    </citation>
    <scope>NUCLEOTIDE SEQUENCE [LARGE SCALE GENOMIC DNA]</scope>
    <source>
        <strain evidence="4 5">SK137</strain>
    </source>
</reference>
<dbReference type="Gene3D" id="3.20.20.30">
    <property type="entry name" value="Luciferase-like domain"/>
    <property type="match status" value="1"/>
</dbReference>
<dbReference type="NCBIfam" id="TIGR03858">
    <property type="entry name" value="LLM_2I7G"/>
    <property type="match status" value="1"/>
</dbReference>
<dbReference type="GO" id="GO:0005829">
    <property type="term" value="C:cytosol"/>
    <property type="evidence" value="ECO:0007669"/>
    <property type="project" value="TreeGrafter"/>
</dbReference>
<dbReference type="PANTHER" id="PTHR30137:SF8">
    <property type="entry name" value="BLR5498 PROTEIN"/>
    <property type="match status" value="1"/>
</dbReference>
<name>A0A081QCZ4_STRMT</name>
<dbReference type="InterPro" id="IPR022290">
    <property type="entry name" value="LLM_Atu2307-like"/>
</dbReference>
<evidence type="ECO:0000256" key="2">
    <source>
        <dbReference type="ARBA" id="ARBA00023033"/>
    </source>
</evidence>
<comment type="caution">
    <text evidence="4">The sequence shown here is derived from an EMBL/GenBank/DDBJ whole genome shotgun (WGS) entry which is preliminary data.</text>
</comment>
<dbReference type="Proteomes" id="UP000033415">
    <property type="component" value="Unassembled WGS sequence"/>
</dbReference>
<organism evidence="4 5">
    <name type="scientific">Streptococcus mitis</name>
    <dbReference type="NCBI Taxonomy" id="28037"/>
    <lineage>
        <taxon>Bacteria</taxon>
        <taxon>Bacillati</taxon>
        <taxon>Bacillota</taxon>
        <taxon>Bacilli</taxon>
        <taxon>Lactobacillales</taxon>
        <taxon>Streptococcaceae</taxon>
        <taxon>Streptococcus</taxon>
        <taxon>Streptococcus mitis group</taxon>
    </lineage>
</organism>
<dbReference type="PANTHER" id="PTHR30137">
    <property type="entry name" value="LUCIFERASE-LIKE MONOOXYGENASE"/>
    <property type="match status" value="1"/>
</dbReference>
<evidence type="ECO:0000313" key="5">
    <source>
        <dbReference type="Proteomes" id="UP000033415"/>
    </source>
</evidence>
<dbReference type="Pfam" id="PF00296">
    <property type="entry name" value="Bac_luciferase"/>
    <property type="match status" value="1"/>
</dbReference>
<keyword evidence="2 4" id="KW-0503">Monooxygenase</keyword>
<dbReference type="PATRIC" id="fig|28037.100.peg.220"/>
<keyword evidence="1 4" id="KW-0560">Oxidoreductase</keyword>
<protein>
    <submittedName>
        <fullName evidence="4">Limonene 1,2-monooxygenase</fullName>
        <ecNumber evidence="4">1.14.13.107</ecNumber>
    </submittedName>
</protein>
<gene>
    <name evidence="4" type="primary">limB</name>
    <name evidence="4" type="ORF">TZ91_01669</name>
</gene>
<dbReference type="RefSeq" id="WP_033686275.1">
    <property type="nucleotide sequence ID" value="NZ_JYGQ01000004.1"/>
</dbReference>
<dbReference type="InterPro" id="IPR050766">
    <property type="entry name" value="Bact_Lucif_Oxidored"/>
</dbReference>
<accession>A0A081QCZ4</accession>
<dbReference type="GO" id="GO:0052601">
    <property type="term" value="F:limonene 1,2-monooxygenase [NAD(P)H) activity"/>
    <property type="evidence" value="ECO:0007669"/>
    <property type="project" value="UniProtKB-EC"/>
</dbReference>
<dbReference type="EMBL" id="JYGQ01000004">
    <property type="protein sequence ID" value="KJQ69831.1"/>
    <property type="molecule type" value="Genomic_DNA"/>
</dbReference>
<dbReference type="EC" id="1.14.13.107" evidence="4"/>
<proteinExistence type="predicted"/>
<evidence type="ECO:0000313" key="4">
    <source>
        <dbReference type="EMBL" id="KJQ69831.1"/>
    </source>
</evidence>
<evidence type="ECO:0000259" key="3">
    <source>
        <dbReference type="Pfam" id="PF00296"/>
    </source>
</evidence>